<organism evidence="1">
    <name type="scientific">marine sediment metagenome</name>
    <dbReference type="NCBI Taxonomy" id="412755"/>
    <lineage>
        <taxon>unclassified sequences</taxon>
        <taxon>metagenomes</taxon>
        <taxon>ecological metagenomes</taxon>
    </lineage>
</organism>
<name>A0A0F9LB08_9ZZZZ</name>
<dbReference type="AlphaFoldDB" id="A0A0F9LB08"/>
<gene>
    <name evidence="1" type="ORF">LCGC14_1601700</name>
</gene>
<dbReference type="Gene3D" id="3.30.420.240">
    <property type="match status" value="1"/>
</dbReference>
<dbReference type="EMBL" id="LAZR01012853">
    <property type="protein sequence ID" value="KKM24780.1"/>
    <property type="molecule type" value="Genomic_DNA"/>
</dbReference>
<evidence type="ECO:0008006" key="2">
    <source>
        <dbReference type="Google" id="ProtNLM"/>
    </source>
</evidence>
<comment type="caution">
    <text evidence="1">The sequence shown here is derived from an EMBL/GenBank/DDBJ whole genome shotgun (WGS) entry which is preliminary data.</text>
</comment>
<evidence type="ECO:0000313" key="1">
    <source>
        <dbReference type="EMBL" id="KKM24780.1"/>
    </source>
</evidence>
<proteinExistence type="predicted"/>
<sequence>MKERLIQVILSIKHFSWLVIQLPLRDYQVGPADAVVQSILMNKGLEFLWVFPRQSGKDESIGQMLTFLLMLFHRTEASIIHTYPTAQQISVGVQRLENRMGNLWMMGRWWSQSKPTRRGLGKAQCAFFSGHSQAKSEGATANLLLVVNEVQDHDEVIVERRFTPMRSSTNATALYVGTVRTTADYLWRTKLRLEKLEAEDGQQRVFMVSPDDVGAENEHYAAFVAGQVRQRGRQHPIIRTEYFNEPVDVAAGLFPQRRRMLMMGEHPRLEGPQSGEIYVGLIDVGGQDEAATSAFADLQNAGRDYTTLTVCRVVSGQSDIGPVYEVVDVWADQGTRHFQAMPGRPSLFDQLVARLNHWGVVAAVCDFTGLGQGITDALIEAMTQTVFGFDFAKSYGKSRLGNDFLAVVETGRFRYFAGSMEEELSDWWHFFTQCEHCGYELAEGVPIERGLRWEVKASAKVVTSTGDSLAVHDDRLLSAALVAEVDRLVKEGELFLVAGGSYGDYLRSKNEDKN</sequence>
<reference evidence="1" key="1">
    <citation type="journal article" date="2015" name="Nature">
        <title>Complex archaea that bridge the gap between prokaryotes and eukaryotes.</title>
        <authorList>
            <person name="Spang A."/>
            <person name="Saw J.H."/>
            <person name="Jorgensen S.L."/>
            <person name="Zaremba-Niedzwiedzka K."/>
            <person name="Martijn J."/>
            <person name="Lind A.E."/>
            <person name="van Eijk R."/>
            <person name="Schleper C."/>
            <person name="Guy L."/>
            <person name="Ettema T.J."/>
        </authorList>
    </citation>
    <scope>NUCLEOTIDE SEQUENCE</scope>
</reference>
<protein>
    <recommendedName>
        <fullName evidence="2">Terminase large subunit gp17-like C-terminal domain-containing protein</fullName>
    </recommendedName>
</protein>
<accession>A0A0F9LB08</accession>